<keyword evidence="1" id="KW-0479">Metal-binding</keyword>
<keyword evidence="5" id="KW-1185">Reference proteome</keyword>
<comment type="caution">
    <text evidence="4">The sequence shown here is derived from an EMBL/GenBank/DDBJ whole genome shotgun (WGS) entry which is preliminary data.</text>
</comment>
<dbReference type="GO" id="GO:0046872">
    <property type="term" value="F:metal ion binding"/>
    <property type="evidence" value="ECO:0007669"/>
    <property type="project" value="UniProtKB-KW"/>
</dbReference>
<evidence type="ECO:0000256" key="1">
    <source>
        <dbReference type="ARBA" id="ARBA00022723"/>
    </source>
</evidence>
<dbReference type="SFLD" id="SFLDG01017">
    <property type="entry name" value="Polyprenyl_Transferase_Like"/>
    <property type="match status" value="1"/>
</dbReference>
<dbReference type="PROSITE" id="PS00444">
    <property type="entry name" value="POLYPRENYL_SYNTHASE_2"/>
    <property type="match status" value="1"/>
</dbReference>
<gene>
    <name evidence="4" type="ORF">ATK36_0397</name>
</gene>
<dbReference type="Proteomes" id="UP000243542">
    <property type="component" value="Unassembled WGS sequence"/>
</dbReference>
<evidence type="ECO:0000313" key="5">
    <source>
        <dbReference type="Proteomes" id="UP000243542"/>
    </source>
</evidence>
<dbReference type="SFLD" id="SFLDS00005">
    <property type="entry name" value="Isoprenoid_Synthase_Type_I"/>
    <property type="match status" value="1"/>
</dbReference>
<keyword evidence="2" id="KW-0460">Magnesium</keyword>
<evidence type="ECO:0000313" key="4">
    <source>
        <dbReference type="EMBL" id="PFG56865.1"/>
    </source>
</evidence>
<accession>A0A2A9G2A3</accession>
<dbReference type="PANTHER" id="PTHR12001:SF71">
    <property type="entry name" value="(2E,6E)-FARNESYL DIPHOSPHATE SYNTHASE"/>
    <property type="match status" value="1"/>
</dbReference>
<dbReference type="Pfam" id="PF00348">
    <property type="entry name" value="polyprenyl_synt"/>
    <property type="match status" value="1"/>
</dbReference>
<evidence type="ECO:0000256" key="3">
    <source>
        <dbReference type="RuleBase" id="RU004466"/>
    </source>
</evidence>
<evidence type="ECO:0000256" key="2">
    <source>
        <dbReference type="ARBA" id="ARBA00022842"/>
    </source>
</evidence>
<dbReference type="RefSeq" id="WP_098509554.1">
    <property type="nucleotide sequence ID" value="NZ_JBIAKZ010000019.1"/>
</dbReference>
<proteinExistence type="inferred from homology"/>
<dbReference type="PANTHER" id="PTHR12001">
    <property type="entry name" value="GERANYLGERANYL PYROPHOSPHATE SYNTHASE"/>
    <property type="match status" value="1"/>
</dbReference>
<dbReference type="EMBL" id="PDJK01000001">
    <property type="protein sequence ID" value="PFG56865.1"/>
    <property type="molecule type" value="Genomic_DNA"/>
</dbReference>
<dbReference type="PROSITE" id="PS00723">
    <property type="entry name" value="POLYPRENYL_SYNTHASE_1"/>
    <property type="match status" value="1"/>
</dbReference>
<dbReference type="GO" id="GO:0008299">
    <property type="term" value="P:isoprenoid biosynthetic process"/>
    <property type="evidence" value="ECO:0007669"/>
    <property type="project" value="InterPro"/>
</dbReference>
<comment type="similarity">
    <text evidence="3">Belongs to the FPP/GGPP synthase family.</text>
</comment>
<sequence length="344" mass="35146">MTTTMGSAAATGVPGILGRARDLVQPALRKAVARLDESSRAQSAYHLGWTDRDGVPAAGNGGKAVRSALAVVSAQAAGAAVETGVPGAVAVELVHNFSLVHDDLMDGDTERRHRATVWSLWGAPSAILTGDAMLALALEVVLDSGSPHTVPAARLLTETTRRLIEGQALDIAFEERDDVAVAECVAMAGGKTGALLSASAAIGAVLAGAGQEVVSALTVFGEEIGLAFQLVDDVLGIWGDPAVTGKPVYSDLHAGKKSLPVTYATTHGGAPGRELAEWLAAPEPSDEAELARVAALVAAAGGREWAVAEAAHRLAAAEQALAPIPAGPRADLIDIARFIVHREA</sequence>
<name>A0A2A9G2A3_9PSEU</name>
<dbReference type="InterPro" id="IPR008949">
    <property type="entry name" value="Isoprenoid_synthase_dom_sf"/>
</dbReference>
<keyword evidence="3" id="KW-0808">Transferase</keyword>
<dbReference type="SUPFAM" id="SSF48576">
    <property type="entry name" value="Terpenoid synthases"/>
    <property type="match status" value="1"/>
</dbReference>
<dbReference type="GO" id="GO:0004659">
    <property type="term" value="F:prenyltransferase activity"/>
    <property type="evidence" value="ECO:0007669"/>
    <property type="project" value="InterPro"/>
</dbReference>
<protein>
    <submittedName>
        <fullName evidence="4">Geranylgeranyl diphosphate synthase type I</fullName>
    </submittedName>
</protein>
<organism evidence="4 5">
    <name type="scientific">Amycolatopsis sulphurea</name>
    <dbReference type="NCBI Taxonomy" id="76022"/>
    <lineage>
        <taxon>Bacteria</taxon>
        <taxon>Bacillati</taxon>
        <taxon>Actinomycetota</taxon>
        <taxon>Actinomycetes</taxon>
        <taxon>Pseudonocardiales</taxon>
        <taxon>Pseudonocardiaceae</taxon>
        <taxon>Amycolatopsis</taxon>
    </lineage>
</organism>
<dbReference type="AlphaFoldDB" id="A0A2A9G2A3"/>
<dbReference type="CDD" id="cd00685">
    <property type="entry name" value="Trans_IPPS_HT"/>
    <property type="match status" value="1"/>
</dbReference>
<dbReference type="InterPro" id="IPR000092">
    <property type="entry name" value="Polyprenyl_synt"/>
</dbReference>
<dbReference type="InterPro" id="IPR033749">
    <property type="entry name" value="Polyprenyl_synt_CS"/>
</dbReference>
<reference evidence="4 5" key="1">
    <citation type="submission" date="2017-10" db="EMBL/GenBank/DDBJ databases">
        <title>Sequencing the genomes of 1000 actinobacteria strains.</title>
        <authorList>
            <person name="Klenk H.-P."/>
        </authorList>
    </citation>
    <scope>NUCLEOTIDE SEQUENCE [LARGE SCALE GENOMIC DNA]</scope>
    <source>
        <strain evidence="4 5">DSM 46092</strain>
    </source>
</reference>
<dbReference type="Gene3D" id="1.10.600.10">
    <property type="entry name" value="Farnesyl Diphosphate Synthase"/>
    <property type="match status" value="1"/>
</dbReference>